<reference evidence="1 2" key="1">
    <citation type="submission" date="2018-05" db="EMBL/GenBank/DDBJ databases">
        <title>Evolution of GPA BGCs.</title>
        <authorList>
            <person name="Waglechner N."/>
            <person name="Wright G.D."/>
        </authorList>
    </citation>
    <scope>NUCLEOTIDE SEQUENCE [LARGE SCALE GENOMIC DNA]</scope>
    <source>
        <strain evidence="1 2">DSM 5908</strain>
    </source>
</reference>
<evidence type="ECO:0000313" key="2">
    <source>
        <dbReference type="Proteomes" id="UP000286716"/>
    </source>
</evidence>
<comment type="caution">
    <text evidence="1">The sequence shown here is derived from an EMBL/GenBank/DDBJ whole genome shotgun (WGS) entry which is preliminary data.</text>
</comment>
<protein>
    <recommendedName>
        <fullName evidence="3">Transcriptional regulator, AbiEi antitoxin, Type IV TA system</fullName>
    </recommendedName>
</protein>
<evidence type="ECO:0008006" key="3">
    <source>
        <dbReference type="Google" id="ProtNLM"/>
    </source>
</evidence>
<dbReference type="Proteomes" id="UP000286716">
    <property type="component" value="Unassembled WGS sequence"/>
</dbReference>
<dbReference type="OrthoDB" id="4870610at2"/>
<sequence>MGRHTWARDAEALFAASRRGVITVAHLESLGVPQRTSYRRCHPGRPWQRLLPGVILLRTGEPTRRQLIEGALLYCGDQAVITGLESCRRQGLRRPAVPGEPLHLLLPAHLKTTSSGYVLVERTTRMPAPVRIDGLPLAPAVRSVLDECRRLTERAPVRALLAEAVQQLEVAPADLSTELENGSTRGSALPRAALQEIAHGARSAAEAEAMALVRRTGLPDPLWNFVLHDEQGRYVATPDAWWDEVALAWEIDSFEFHFGQPGYAATLARNNRYAAAGVSVVQTVPSQLRTEPRAVVAHLVSAYRAAAARPRPPVRLAS</sequence>
<accession>A0A428VUL9</accession>
<keyword evidence="2" id="KW-1185">Reference proteome</keyword>
<name>A0A428VUL9_AMYBA</name>
<proteinExistence type="predicted"/>
<dbReference type="EMBL" id="QHHU01000145">
    <property type="protein sequence ID" value="RSM34478.1"/>
    <property type="molecule type" value="Genomic_DNA"/>
</dbReference>
<organism evidence="1 2">
    <name type="scientific">Amycolatopsis balhimycina DSM 5908</name>
    <dbReference type="NCBI Taxonomy" id="1081091"/>
    <lineage>
        <taxon>Bacteria</taxon>
        <taxon>Bacillati</taxon>
        <taxon>Actinomycetota</taxon>
        <taxon>Actinomycetes</taxon>
        <taxon>Pseudonocardiales</taxon>
        <taxon>Pseudonocardiaceae</taxon>
        <taxon>Amycolatopsis</taxon>
    </lineage>
</organism>
<evidence type="ECO:0000313" key="1">
    <source>
        <dbReference type="EMBL" id="RSM34478.1"/>
    </source>
</evidence>
<gene>
    <name evidence="1" type="ORF">DMA12_48180</name>
</gene>
<dbReference type="AlphaFoldDB" id="A0A428VUL9"/>